<keyword evidence="1" id="KW-0472">Membrane</keyword>
<dbReference type="Proteomes" id="UP001519924">
    <property type="component" value="Unassembled WGS sequence"/>
</dbReference>
<reference evidence="2 3" key="1">
    <citation type="submission" date="2021-08" db="EMBL/GenBank/DDBJ databases">
        <title>Caldovatus sediminis gen. nov., sp. nov., a moderately thermophilic bacterium isolated from a hot spring.</title>
        <authorList>
            <person name="Hu C.-J."/>
            <person name="Li W.-J."/>
            <person name="Xian W.-D."/>
        </authorList>
    </citation>
    <scope>NUCLEOTIDE SEQUENCE [LARGE SCALE GENOMIC DNA]</scope>
    <source>
        <strain evidence="2 3">SYSU G05006</strain>
    </source>
</reference>
<organism evidence="2 3">
    <name type="scientific">Caldovatus aquaticus</name>
    <dbReference type="NCBI Taxonomy" id="2865671"/>
    <lineage>
        <taxon>Bacteria</taxon>
        <taxon>Pseudomonadati</taxon>
        <taxon>Pseudomonadota</taxon>
        <taxon>Alphaproteobacteria</taxon>
        <taxon>Acetobacterales</taxon>
        <taxon>Roseomonadaceae</taxon>
        <taxon>Caldovatus</taxon>
    </lineage>
</organism>
<evidence type="ECO:0000256" key="1">
    <source>
        <dbReference type="SAM" id="Phobius"/>
    </source>
</evidence>
<evidence type="ECO:0000313" key="3">
    <source>
        <dbReference type="Proteomes" id="UP001519924"/>
    </source>
</evidence>
<dbReference type="EMBL" id="JAHZUY010000051">
    <property type="protein sequence ID" value="MBW8270752.1"/>
    <property type="molecule type" value="Genomic_DNA"/>
</dbReference>
<evidence type="ECO:0000313" key="2">
    <source>
        <dbReference type="EMBL" id="MBW8270752.1"/>
    </source>
</evidence>
<accession>A0ABS7F551</accession>
<keyword evidence="1" id="KW-0812">Transmembrane</keyword>
<proteinExistence type="predicted"/>
<gene>
    <name evidence="2" type="ORF">K1J50_14805</name>
</gene>
<comment type="caution">
    <text evidence="2">The sequence shown here is derived from an EMBL/GenBank/DDBJ whole genome shotgun (WGS) entry which is preliminary data.</text>
</comment>
<dbReference type="RefSeq" id="WP_220118539.1">
    <property type="nucleotide sequence ID" value="NZ_JAHZUY010000051.1"/>
</dbReference>
<protein>
    <submittedName>
        <fullName evidence="2">Uncharacterized protein</fullName>
    </submittedName>
</protein>
<name>A0ABS7F551_9PROT</name>
<keyword evidence="3" id="KW-1185">Reference proteome</keyword>
<keyword evidence="1" id="KW-1133">Transmembrane helix</keyword>
<feature type="transmembrane region" description="Helical" evidence="1">
    <location>
        <begin position="15"/>
        <end position="36"/>
    </location>
</feature>
<sequence length="100" mass="10813">MPHRPSGGWYRPWGWWGYGVFVPSITLGFAILPGYYGYGYPYPYYPYAPPYPPPPAFYPPAPGTTCVAGAVTCPLREPAEPGDACNCPTPNGLAWGRVAG</sequence>